<dbReference type="EMBL" id="CP157895">
    <property type="protein sequence ID" value="XBT18499.1"/>
    <property type="molecule type" value="Genomic_DNA"/>
</dbReference>
<gene>
    <name evidence="1" type="ORF">ABNO82_01015</name>
</gene>
<proteinExistence type="predicted"/>
<organism evidence="1">
    <name type="scientific">Candidatus Shikimatogenerans sp. Tder</name>
    <dbReference type="NCBI Taxonomy" id="3158566"/>
    <lineage>
        <taxon>Bacteria</taxon>
        <taxon>Pseudomonadati</taxon>
        <taxon>Bacteroidota</taxon>
        <taxon>Flavobacteriia</taxon>
        <taxon>Flavobacteriales</taxon>
        <taxon>Candidatus Shikimatogenerans</taxon>
    </lineage>
</organism>
<sequence>MLLKITNKCINCGVYIYIYIIFNKIMNINYIKLYNNKFKININKKHYYINIYKYINNCKNIKYIFLNFIKKYLFI</sequence>
<accession>A0AAU7QS28</accession>
<protein>
    <submittedName>
        <fullName evidence="1">Uncharacterized protein</fullName>
    </submittedName>
</protein>
<reference evidence="1" key="1">
    <citation type="submission" date="2024-06" db="EMBL/GenBank/DDBJ databases">
        <title>Diversity, functionality, and evolutionary history of bacterial symbionts in false click beetles (Coleoptera, Throscidae).</title>
        <authorList>
            <person name="Wierz J.C."/>
            <person name="Malm H."/>
            <person name="Kaltenpoth M."/>
            <person name="Engl T."/>
        </authorList>
    </citation>
    <scope>NUCLEOTIDE SEQUENCE</scope>
    <source>
        <strain evidence="1">Tder</strain>
    </source>
</reference>
<dbReference type="AlphaFoldDB" id="A0AAU7QS28"/>
<evidence type="ECO:0000313" key="1">
    <source>
        <dbReference type="EMBL" id="XBT18499.1"/>
    </source>
</evidence>
<name>A0AAU7QS28_9FLAO</name>